<evidence type="ECO:0000313" key="3">
    <source>
        <dbReference type="Proteomes" id="UP001278500"/>
    </source>
</evidence>
<comment type="caution">
    <text evidence="2">The sequence shown here is derived from an EMBL/GenBank/DDBJ whole genome shotgun (WGS) entry which is preliminary data.</text>
</comment>
<dbReference type="GeneID" id="87866683"/>
<reference evidence="2" key="2">
    <citation type="submission" date="2023-06" db="EMBL/GenBank/DDBJ databases">
        <authorList>
            <consortium name="Lawrence Berkeley National Laboratory"/>
            <person name="Haridas S."/>
            <person name="Hensen N."/>
            <person name="Bonometti L."/>
            <person name="Westerberg I."/>
            <person name="Brannstrom I.O."/>
            <person name="Guillou S."/>
            <person name="Cros-Aarteil S."/>
            <person name="Calhoun S."/>
            <person name="Kuo A."/>
            <person name="Mondo S."/>
            <person name="Pangilinan J."/>
            <person name="Riley R."/>
            <person name="Labutti K."/>
            <person name="Andreopoulos B."/>
            <person name="Lipzen A."/>
            <person name="Chen C."/>
            <person name="Yanf M."/>
            <person name="Daum C."/>
            <person name="Ng V."/>
            <person name="Clum A."/>
            <person name="Steindorff A."/>
            <person name="Ohm R."/>
            <person name="Martin F."/>
            <person name="Silar P."/>
            <person name="Natvig D."/>
            <person name="Lalanne C."/>
            <person name="Gautier V."/>
            <person name="Ament-Velasquez S.L."/>
            <person name="Kruys A."/>
            <person name="Hutchinson M.I."/>
            <person name="Powell A.J."/>
            <person name="Barry K."/>
            <person name="Miller A.N."/>
            <person name="Grigoriev I.V."/>
            <person name="Debuchy R."/>
            <person name="Gladieux P."/>
            <person name="Thoren M.H."/>
            <person name="Johannesson H."/>
        </authorList>
    </citation>
    <scope>NUCLEOTIDE SEQUENCE</scope>
    <source>
        <strain evidence="2">CBS 560.94</strain>
    </source>
</reference>
<feature type="compositionally biased region" description="Basic and acidic residues" evidence="1">
    <location>
        <begin position="40"/>
        <end position="51"/>
    </location>
</feature>
<accession>A0AAE0JH54</accession>
<keyword evidence="3" id="KW-1185">Reference proteome</keyword>
<sequence>MSNENHPPRVRRVTPIYSTLSYAEIVKKGLLADHQPQIPKENDKSGSHAEHTVTMPTENGKSPLSYADTLKTGLPAPKTSDQNNRPRSAGECSSTVSSNEDTQTTHTTQGTSSSRSTVAPNSGTSTDSSDQPLAASRSTQPVMFLRSVAANCGCLYIAETGISGHPSRDDLLESGFPVRGRCPKCNVLVTEIRGGGGHGD</sequence>
<dbReference type="RefSeq" id="XP_062682890.1">
    <property type="nucleotide sequence ID" value="XM_062829529.1"/>
</dbReference>
<feature type="compositionally biased region" description="Polar residues" evidence="1">
    <location>
        <begin position="79"/>
        <end position="96"/>
    </location>
</feature>
<reference evidence="2" key="1">
    <citation type="journal article" date="2023" name="Mol. Phylogenet. Evol.">
        <title>Genome-scale phylogeny and comparative genomics of the fungal order Sordariales.</title>
        <authorList>
            <person name="Hensen N."/>
            <person name="Bonometti L."/>
            <person name="Westerberg I."/>
            <person name="Brannstrom I.O."/>
            <person name="Guillou S."/>
            <person name="Cros-Aarteil S."/>
            <person name="Calhoun S."/>
            <person name="Haridas S."/>
            <person name="Kuo A."/>
            <person name="Mondo S."/>
            <person name="Pangilinan J."/>
            <person name="Riley R."/>
            <person name="LaButti K."/>
            <person name="Andreopoulos B."/>
            <person name="Lipzen A."/>
            <person name="Chen C."/>
            <person name="Yan M."/>
            <person name="Daum C."/>
            <person name="Ng V."/>
            <person name="Clum A."/>
            <person name="Steindorff A."/>
            <person name="Ohm R.A."/>
            <person name="Martin F."/>
            <person name="Silar P."/>
            <person name="Natvig D.O."/>
            <person name="Lalanne C."/>
            <person name="Gautier V."/>
            <person name="Ament-Velasquez S.L."/>
            <person name="Kruys A."/>
            <person name="Hutchinson M.I."/>
            <person name="Powell A.J."/>
            <person name="Barry K."/>
            <person name="Miller A.N."/>
            <person name="Grigoriev I.V."/>
            <person name="Debuchy R."/>
            <person name="Gladieux P."/>
            <person name="Hiltunen Thoren M."/>
            <person name="Johannesson H."/>
        </authorList>
    </citation>
    <scope>NUCLEOTIDE SEQUENCE</scope>
    <source>
        <strain evidence="2">CBS 560.94</strain>
    </source>
</reference>
<feature type="compositionally biased region" description="Low complexity" evidence="1">
    <location>
        <begin position="97"/>
        <end position="117"/>
    </location>
</feature>
<name>A0AAE0JH54_9PEZI</name>
<protein>
    <submittedName>
        <fullName evidence="2">Uncharacterized protein</fullName>
    </submittedName>
</protein>
<dbReference type="EMBL" id="JAUEPP010000003">
    <property type="protein sequence ID" value="KAK3347808.1"/>
    <property type="molecule type" value="Genomic_DNA"/>
</dbReference>
<evidence type="ECO:0000256" key="1">
    <source>
        <dbReference type="SAM" id="MobiDB-lite"/>
    </source>
</evidence>
<evidence type="ECO:0000313" key="2">
    <source>
        <dbReference type="EMBL" id="KAK3347808.1"/>
    </source>
</evidence>
<gene>
    <name evidence="2" type="ORF">B0H65DRAFT_547616</name>
</gene>
<dbReference type="Proteomes" id="UP001278500">
    <property type="component" value="Unassembled WGS sequence"/>
</dbReference>
<organism evidence="2 3">
    <name type="scientific">Neurospora tetraspora</name>
    <dbReference type="NCBI Taxonomy" id="94610"/>
    <lineage>
        <taxon>Eukaryota</taxon>
        <taxon>Fungi</taxon>
        <taxon>Dikarya</taxon>
        <taxon>Ascomycota</taxon>
        <taxon>Pezizomycotina</taxon>
        <taxon>Sordariomycetes</taxon>
        <taxon>Sordariomycetidae</taxon>
        <taxon>Sordariales</taxon>
        <taxon>Sordariaceae</taxon>
        <taxon>Neurospora</taxon>
    </lineage>
</organism>
<proteinExistence type="predicted"/>
<dbReference type="AlphaFoldDB" id="A0AAE0JH54"/>
<feature type="region of interest" description="Disordered" evidence="1">
    <location>
        <begin position="33"/>
        <end position="135"/>
    </location>
</feature>
<feature type="compositionally biased region" description="Polar residues" evidence="1">
    <location>
        <begin position="118"/>
        <end position="135"/>
    </location>
</feature>